<dbReference type="Pfam" id="PF01695">
    <property type="entry name" value="IstB_IS21"/>
    <property type="match status" value="1"/>
</dbReference>
<dbReference type="GO" id="GO:0005524">
    <property type="term" value="F:ATP binding"/>
    <property type="evidence" value="ECO:0007669"/>
    <property type="project" value="UniProtKB-KW"/>
</dbReference>
<evidence type="ECO:0000259" key="1">
    <source>
        <dbReference type="SMART" id="SM00382"/>
    </source>
</evidence>
<reference evidence="2" key="1">
    <citation type="submission" date="2020-03" db="EMBL/GenBank/DDBJ databases">
        <title>The deep terrestrial virosphere.</title>
        <authorList>
            <person name="Holmfeldt K."/>
            <person name="Nilsson E."/>
            <person name="Simone D."/>
            <person name="Lopez-Fernandez M."/>
            <person name="Wu X."/>
            <person name="de Brujin I."/>
            <person name="Lundin D."/>
            <person name="Andersson A."/>
            <person name="Bertilsson S."/>
            <person name="Dopson M."/>
        </authorList>
    </citation>
    <scope>NUCLEOTIDE SEQUENCE</scope>
    <source>
        <strain evidence="2">MM171B02188</strain>
    </source>
</reference>
<protein>
    <submittedName>
        <fullName evidence="2">Putative IstB domain protein ATP-binding protein</fullName>
    </submittedName>
</protein>
<dbReference type="SMART" id="SM00382">
    <property type="entry name" value="AAA"/>
    <property type="match status" value="1"/>
</dbReference>
<accession>A0A6M3M8N9</accession>
<dbReference type="CDD" id="cd00009">
    <property type="entry name" value="AAA"/>
    <property type="match status" value="1"/>
</dbReference>
<keyword evidence="2" id="KW-0067">ATP-binding</keyword>
<dbReference type="SUPFAM" id="SSF52540">
    <property type="entry name" value="P-loop containing nucleoside triphosphate hydrolases"/>
    <property type="match status" value="1"/>
</dbReference>
<evidence type="ECO:0000313" key="2">
    <source>
        <dbReference type="EMBL" id="QJB01656.1"/>
    </source>
</evidence>
<proteinExistence type="predicted"/>
<organism evidence="2">
    <name type="scientific">viral metagenome</name>
    <dbReference type="NCBI Taxonomy" id="1070528"/>
    <lineage>
        <taxon>unclassified sequences</taxon>
        <taxon>metagenomes</taxon>
        <taxon>organismal metagenomes</taxon>
    </lineage>
</organism>
<keyword evidence="2" id="KW-0547">Nucleotide-binding</keyword>
<dbReference type="AlphaFoldDB" id="A0A6M3M8N9"/>
<sequence>MTEAETSVCPDCHGLGLVRRDVNVGHPDFGKAIPCPECYWDQRHRYLFAESIWRRYARARLTDFSVGTQNLVRKSLNTGRGCYIQGPNGVGKTHLAAAIIHHTWDTWHGALVLVPQLLDLIRQSFNKDNGVVPENLLDAYAQSPMLVLDDFGSERVTSWVQETLFKMILDRELAGENRLTIITSNLTLRELRDYYNTNEDPLAGNRIASRAAAMCDVVVLTGADRRLQR</sequence>
<dbReference type="GO" id="GO:0006260">
    <property type="term" value="P:DNA replication"/>
    <property type="evidence" value="ECO:0007669"/>
    <property type="project" value="TreeGrafter"/>
</dbReference>
<dbReference type="InterPro" id="IPR003593">
    <property type="entry name" value="AAA+_ATPase"/>
</dbReference>
<dbReference type="PANTHER" id="PTHR30050:SF4">
    <property type="entry name" value="ATP-BINDING PROTEIN RV3427C IN INSERTION SEQUENCE-RELATED"/>
    <property type="match status" value="1"/>
</dbReference>
<dbReference type="PANTHER" id="PTHR30050">
    <property type="entry name" value="CHROMOSOMAL REPLICATION INITIATOR PROTEIN DNAA"/>
    <property type="match status" value="1"/>
</dbReference>
<name>A0A6M3M8N9_9ZZZZ</name>
<dbReference type="EMBL" id="MT143722">
    <property type="protein sequence ID" value="QJB01656.1"/>
    <property type="molecule type" value="Genomic_DNA"/>
</dbReference>
<feature type="domain" description="AAA+ ATPase" evidence="1">
    <location>
        <begin position="78"/>
        <end position="223"/>
    </location>
</feature>
<dbReference type="InterPro" id="IPR002611">
    <property type="entry name" value="IstB_ATP-bd"/>
</dbReference>
<dbReference type="Gene3D" id="3.40.50.300">
    <property type="entry name" value="P-loop containing nucleotide triphosphate hydrolases"/>
    <property type="match status" value="1"/>
</dbReference>
<dbReference type="InterPro" id="IPR027417">
    <property type="entry name" value="P-loop_NTPase"/>
</dbReference>
<gene>
    <name evidence="2" type="ORF">MM171B02188_0004</name>
</gene>